<keyword evidence="6" id="KW-1185">Reference proteome</keyword>
<reference evidence="5 6" key="1">
    <citation type="submission" date="2019-09" db="EMBL/GenBank/DDBJ databases">
        <title>Draft genome sequence of the thermophilic Saccharopolyspora hirsuta VKM Ac-666T.</title>
        <authorList>
            <person name="Lobastova T.G."/>
            <person name="Fokina V."/>
            <person name="Bragin E.Y."/>
            <person name="Shtratnikova V.Y."/>
            <person name="Starodumova I.P."/>
            <person name="Tarlachkov S.V."/>
            <person name="Donova M.V."/>
        </authorList>
    </citation>
    <scope>NUCLEOTIDE SEQUENCE [LARGE SCALE GENOMIC DNA]</scope>
    <source>
        <strain evidence="5 6">VKM Ac-666</strain>
    </source>
</reference>
<dbReference type="GO" id="GO:0044550">
    <property type="term" value="P:secondary metabolite biosynthetic process"/>
    <property type="evidence" value="ECO:0007669"/>
    <property type="project" value="TreeGrafter"/>
</dbReference>
<evidence type="ECO:0000259" key="3">
    <source>
        <dbReference type="Pfam" id="PF08541"/>
    </source>
</evidence>
<name>A0A5M7B9R0_SACHI</name>
<dbReference type="Proteomes" id="UP000323946">
    <property type="component" value="Unassembled WGS sequence"/>
</dbReference>
<keyword evidence="1" id="KW-0808">Transferase</keyword>
<feature type="domain" description="Beta-ketoacyl-[acyl-carrier-protein] synthase III C-terminal" evidence="3">
    <location>
        <begin position="245"/>
        <end position="333"/>
    </location>
</feature>
<dbReference type="InterPro" id="IPR013751">
    <property type="entry name" value="ACP_syn_III_N"/>
</dbReference>
<dbReference type="PANTHER" id="PTHR34069">
    <property type="entry name" value="3-OXOACYL-[ACYL-CARRIER-PROTEIN] SYNTHASE 3"/>
    <property type="match status" value="1"/>
</dbReference>
<keyword evidence="2" id="KW-0012">Acyltransferase</keyword>
<evidence type="ECO:0000256" key="1">
    <source>
        <dbReference type="ARBA" id="ARBA00022679"/>
    </source>
</evidence>
<organism evidence="5 6">
    <name type="scientific">Saccharopolyspora hirsuta</name>
    <dbReference type="NCBI Taxonomy" id="1837"/>
    <lineage>
        <taxon>Bacteria</taxon>
        <taxon>Bacillati</taxon>
        <taxon>Actinomycetota</taxon>
        <taxon>Actinomycetes</taxon>
        <taxon>Pseudonocardiales</taxon>
        <taxon>Pseudonocardiaceae</taxon>
        <taxon>Saccharopolyspora</taxon>
    </lineage>
</organism>
<dbReference type="InterPro" id="IPR013747">
    <property type="entry name" value="ACP_syn_III_C"/>
</dbReference>
<dbReference type="Gene3D" id="3.40.47.10">
    <property type="match status" value="2"/>
</dbReference>
<dbReference type="Pfam" id="PF08541">
    <property type="entry name" value="ACP_syn_III_C"/>
    <property type="match status" value="1"/>
</dbReference>
<evidence type="ECO:0000313" key="6">
    <source>
        <dbReference type="Proteomes" id="UP000323946"/>
    </source>
</evidence>
<comment type="caution">
    <text evidence="5">The sequence shown here is derived from an EMBL/GenBank/DDBJ whole genome shotgun (WGS) entry which is preliminary data.</text>
</comment>
<evidence type="ECO:0000313" key="5">
    <source>
        <dbReference type="EMBL" id="KAA5825450.1"/>
    </source>
</evidence>
<dbReference type="Pfam" id="PF08545">
    <property type="entry name" value="ACP_syn_III"/>
    <property type="match status" value="1"/>
</dbReference>
<evidence type="ECO:0000259" key="4">
    <source>
        <dbReference type="Pfam" id="PF08545"/>
    </source>
</evidence>
<dbReference type="PANTHER" id="PTHR34069:SF2">
    <property type="entry name" value="BETA-KETOACYL-[ACYL-CARRIER-PROTEIN] SYNTHASE III"/>
    <property type="match status" value="1"/>
</dbReference>
<evidence type="ECO:0000256" key="2">
    <source>
        <dbReference type="ARBA" id="ARBA00023315"/>
    </source>
</evidence>
<dbReference type="OrthoDB" id="7055207at2"/>
<dbReference type="CDD" id="cd00827">
    <property type="entry name" value="init_cond_enzymes"/>
    <property type="match status" value="1"/>
</dbReference>
<feature type="domain" description="Beta-ketoacyl-[acyl-carrier-protein] synthase III N-terminal" evidence="4">
    <location>
        <begin position="106"/>
        <end position="171"/>
    </location>
</feature>
<dbReference type="RefSeq" id="WP_150070766.1">
    <property type="nucleotide sequence ID" value="NZ_VWPH01000021.1"/>
</dbReference>
<dbReference type="EMBL" id="VWPH01000021">
    <property type="protein sequence ID" value="KAA5825450.1"/>
    <property type="molecule type" value="Genomic_DNA"/>
</dbReference>
<dbReference type="InterPro" id="IPR016039">
    <property type="entry name" value="Thiolase-like"/>
</dbReference>
<dbReference type="SMR" id="A0A5M7B9R0"/>
<gene>
    <name evidence="5" type="ORF">F1721_32975</name>
</gene>
<dbReference type="GO" id="GO:0004315">
    <property type="term" value="F:3-oxoacyl-[acyl-carrier-protein] synthase activity"/>
    <property type="evidence" value="ECO:0007669"/>
    <property type="project" value="InterPro"/>
</dbReference>
<sequence length="335" mass="35972">MRHHGITLHGIGAVTGDLVTAVDAIRDGRYSLEQARRNRQDSVAVATGRTGPELAAQAARQAMHGSERDVDLHLHATIHDPGLDFWSPASFVAHQAGITPMMTLSINAMSNSMVAGLQLAAGVLQGHAGHSALLTAGDVFQPPLFDRWQTDAGIVYGDAGTAFLLHRDDTTPAIADVLSTASESHPSLEALHRGTTDWHSGHTHRPPIRLRTRKAQYLATHGGPTAIDSTNTTAVSNVLKTALYEADLELDDLARILCPHYGEALTHRHCLAPLGIPEERTTAFLGRWLGHMGASDQIADLHYLLTRGLLQPGEHIALLGIGVGMTWTAAILHIR</sequence>
<dbReference type="GO" id="GO:0006633">
    <property type="term" value="P:fatty acid biosynthetic process"/>
    <property type="evidence" value="ECO:0007669"/>
    <property type="project" value="InterPro"/>
</dbReference>
<accession>A0A5M7B9R0</accession>
<dbReference type="SUPFAM" id="SSF53901">
    <property type="entry name" value="Thiolase-like"/>
    <property type="match status" value="1"/>
</dbReference>
<proteinExistence type="predicted"/>
<protein>
    <submittedName>
        <fullName evidence="5">3-oxoacyl-ACP synthase</fullName>
    </submittedName>
</protein>
<dbReference type="AlphaFoldDB" id="A0A5M7B9R0"/>